<dbReference type="PANTHER" id="PTHR16294:SF6">
    <property type="entry name" value="DYNAMIN N-TERMINAL DOMAIN-CONTAINING PROTEIN"/>
    <property type="match status" value="1"/>
</dbReference>
<evidence type="ECO:0000256" key="2">
    <source>
        <dbReference type="SAM" id="Coils"/>
    </source>
</evidence>
<dbReference type="PANTHER" id="PTHR16294">
    <property type="entry name" value="DYSTROBREVIN BINDING PROTEIN 1 DYSBINDIN"/>
    <property type="match status" value="1"/>
</dbReference>
<proteinExistence type="inferred from homology"/>
<dbReference type="EMBL" id="GEDV01007041">
    <property type="protein sequence ID" value="JAP81516.1"/>
    <property type="molecule type" value="Transcribed_RNA"/>
</dbReference>
<evidence type="ECO:0000256" key="1">
    <source>
        <dbReference type="ARBA" id="ARBA00008686"/>
    </source>
</evidence>
<sequence length="269" mass="31044">MMLENLRDKLHSVQQDFSFSLRNLSLGDTSLPKTQQECEKRLLSAGADLLHYYQSKWEELHSQNEGNAKRAEEVDVLIAGIQSYCHQQLVSMQQLNSQLAQLPKLQQGVQDLMNTIGELEGMFEEVELRLVSLEDVIETQALQEKQLDERFKLALYGEKKKGHFESLKDKLEEDHQTLLRQLEEQEREVLRERQETFGEVFRRDLEAYKEQGTLHRIEAVHDAQVDLEDIDLEGNDEEREALNEFLADVISTTDGSVTVEDSIEEVAAQ</sequence>
<dbReference type="InterPro" id="IPR007531">
    <property type="entry name" value="Dysbindin"/>
</dbReference>
<organism evidence="3">
    <name type="scientific">Rhipicephalus appendiculatus</name>
    <name type="common">Brown ear tick</name>
    <dbReference type="NCBI Taxonomy" id="34631"/>
    <lineage>
        <taxon>Eukaryota</taxon>
        <taxon>Metazoa</taxon>
        <taxon>Ecdysozoa</taxon>
        <taxon>Arthropoda</taxon>
        <taxon>Chelicerata</taxon>
        <taxon>Arachnida</taxon>
        <taxon>Acari</taxon>
        <taxon>Parasitiformes</taxon>
        <taxon>Ixodida</taxon>
        <taxon>Ixodoidea</taxon>
        <taxon>Ixodidae</taxon>
        <taxon>Rhipicephalinae</taxon>
        <taxon>Rhipicephalus</taxon>
        <taxon>Rhipicephalus</taxon>
    </lineage>
</organism>
<reference evidence="3" key="1">
    <citation type="journal article" date="2016" name="Ticks Tick Borne Dis.">
        <title>De novo assembly and annotation of the salivary gland transcriptome of Rhipicephalus appendiculatus male and female ticks during blood feeding.</title>
        <authorList>
            <person name="de Castro M.H."/>
            <person name="de Klerk D."/>
            <person name="Pienaar R."/>
            <person name="Latif A.A."/>
            <person name="Rees D.J."/>
            <person name="Mans B.J."/>
        </authorList>
    </citation>
    <scope>NUCLEOTIDE SEQUENCE</scope>
    <source>
        <tissue evidence="3">Salivary glands</tissue>
    </source>
</reference>
<keyword evidence="2" id="KW-0175">Coiled coil</keyword>
<feature type="coiled-coil region" evidence="2">
    <location>
        <begin position="168"/>
        <end position="199"/>
    </location>
</feature>
<protein>
    <submittedName>
        <fullName evidence="3">Dysbindin</fullName>
    </submittedName>
</protein>
<name>A0A131YTP8_RHIAP</name>
<dbReference type="AlphaFoldDB" id="A0A131YTP8"/>
<dbReference type="GO" id="GO:0005737">
    <property type="term" value="C:cytoplasm"/>
    <property type="evidence" value="ECO:0007669"/>
    <property type="project" value="InterPro"/>
</dbReference>
<comment type="similarity">
    <text evidence="1">Belongs to the dysbindin family.</text>
</comment>
<evidence type="ECO:0000313" key="3">
    <source>
        <dbReference type="EMBL" id="JAP81516.1"/>
    </source>
</evidence>
<accession>A0A131YTP8</accession>